<evidence type="ECO:0000256" key="3">
    <source>
        <dbReference type="SAM" id="Coils"/>
    </source>
</evidence>
<feature type="region of interest" description="Disordered" evidence="4">
    <location>
        <begin position="43"/>
        <end position="69"/>
    </location>
</feature>
<dbReference type="PANTHER" id="PTHR47706:SF9">
    <property type="entry name" value="NMRA-LIKE DOMAIN-CONTAINING PROTEIN-RELATED"/>
    <property type="match status" value="1"/>
</dbReference>
<name>A0A8H8BT35_9HELO</name>
<organism evidence="6 7">
    <name type="scientific">Cadophora malorum</name>
    <dbReference type="NCBI Taxonomy" id="108018"/>
    <lineage>
        <taxon>Eukaryota</taxon>
        <taxon>Fungi</taxon>
        <taxon>Dikarya</taxon>
        <taxon>Ascomycota</taxon>
        <taxon>Pezizomycotina</taxon>
        <taxon>Leotiomycetes</taxon>
        <taxon>Helotiales</taxon>
        <taxon>Ploettnerulaceae</taxon>
        <taxon>Cadophora</taxon>
    </lineage>
</organism>
<feature type="coiled-coil region" evidence="3">
    <location>
        <begin position="239"/>
        <end position="266"/>
    </location>
</feature>
<dbReference type="InterPro" id="IPR008030">
    <property type="entry name" value="NmrA-like"/>
</dbReference>
<dbReference type="OrthoDB" id="9984533at2759"/>
<protein>
    <recommendedName>
        <fullName evidence="5">NmrA-like domain-containing protein</fullName>
    </recommendedName>
</protein>
<keyword evidence="2" id="KW-0560">Oxidoreductase</keyword>
<feature type="domain" description="NmrA-like" evidence="5">
    <location>
        <begin position="32"/>
        <end position="250"/>
    </location>
</feature>
<dbReference type="PANTHER" id="PTHR47706">
    <property type="entry name" value="NMRA-LIKE FAMILY PROTEIN"/>
    <property type="match status" value="1"/>
</dbReference>
<dbReference type="EMBL" id="JAFJYH010000039">
    <property type="protein sequence ID" value="KAG4423110.1"/>
    <property type="molecule type" value="Genomic_DNA"/>
</dbReference>
<proteinExistence type="predicted"/>
<gene>
    <name evidence="6" type="ORF">IFR04_003747</name>
</gene>
<dbReference type="SUPFAM" id="SSF51735">
    <property type="entry name" value="NAD(P)-binding Rossmann-fold domains"/>
    <property type="match status" value="1"/>
</dbReference>
<evidence type="ECO:0000313" key="7">
    <source>
        <dbReference type="Proteomes" id="UP000664132"/>
    </source>
</evidence>
<dbReference type="Pfam" id="PF05368">
    <property type="entry name" value="NmrA"/>
    <property type="match status" value="1"/>
</dbReference>
<dbReference type="GO" id="GO:0016491">
    <property type="term" value="F:oxidoreductase activity"/>
    <property type="evidence" value="ECO:0007669"/>
    <property type="project" value="UniProtKB-KW"/>
</dbReference>
<sequence>MARKIAVVATPTSPLLPHLLHVFQHEPDLEIMVLTRQTSISVSSSSVDSHSHTHGHNGTTNRHHHSSEVKHIQTDFSDSELQSHFKGVETVICTLTGSDLHLSGPLIDAASTAGIKLFIPAEYGLDTSNAKIRALLPPYRTRFEIQEKLRASGMDWRAVYSGIGLEDAMKTDGVMGIDALWASAVVFTGSEKTEVAISSYTDIARRIIGIVRGNEKKAGNEVYTCGFRCTLQQVIAAVEKELEKDLDRYEGDLKGAEKEAAERMKMGYFDGGVALMGRVAVWDHGIDAWRAWNNQRGDSTDEWESELRKVVRQVRSGDIGGDGCGC</sequence>
<evidence type="ECO:0000256" key="4">
    <source>
        <dbReference type="SAM" id="MobiDB-lite"/>
    </source>
</evidence>
<reference evidence="6" key="1">
    <citation type="submission" date="2021-02" db="EMBL/GenBank/DDBJ databases">
        <title>Genome sequence Cadophora malorum strain M34.</title>
        <authorList>
            <person name="Stefanovic E."/>
            <person name="Vu D."/>
            <person name="Scully C."/>
            <person name="Dijksterhuis J."/>
            <person name="Roader J."/>
            <person name="Houbraken J."/>
        </authorList>
    </citation>
    <scope>NUCLEOTIDE SEQUENCE</scope>
    <source>
        <strain evidence="6">M34</strain>
    </source>
</reference>
<dbReference type="Proteomes" id="UP000664132">
    <property type="component" value="Unassembled WGS sequence"/>
</dbReference>
<evidence type="ECO:0000256" key="2">
    <source>
        <dbReference type="ARBA" id="ARBA00023002"/>
    </source>
</evidence>
<comment type="caution">
    <text evidence="6">The sequence shown here is derived from an EMBL/GenBank/DDBJ whole genome shotgun (WGS) entry which is preliminary data.</text>
</comment>
<evidence type="ECO:0000259" key="5">
    <source>
        <dbReference type="Pfam" id="PF05368"/>
    </source>
</evidence>
<evidence type="ECO:0000256" key="1">
    <source>
        <dbReference type="ARBA" id="ARBA00022857"/>
    </source>
</evidence>
<keyword evidence="1" id="KW-0521">NADP</keyword>
<dbReference type="InterPro" id="IPR051609">
    <property type="entry name" value="NmrA/Isoflavone_reductase-like"/>
</dbReference>
<dbReference type="InterPro" id="IPR036291">
    <property type="entry name" value="NAD(P)-bd_dom_sf"/>
</dbReference>
<accession>A0A8H8BT35</accession>
<dbReference type="Gene3D" id="3.40.50.720">
    <property type="entry name" value="NAD(P)-binding Rossmann-like Domain"/>
    <property type="match status" value="1"/>
</dbReference>
<keyword evidence="3" id="KW-0175">Coiled coil</keyword>
<dbReference type="AlphaFoldDB" id="A0A8H8BT35"/>
<evidence type="ECO:0000313" key="6">
    <source>
        <dbReference type="EMBL" id="KAG4423110.1"/>
    </source>
</evidence>
<keyword evidence="7" id="KW-1185">Reference proteome</keyword>